<dbReference type="PANTHER" id="PTHR12081">
    <property type="entry name" value="TRANSCRIPTION FACTOR E2F"/>
    <property type="match status" value="1"/>
</dbReference>
<dbReference type="FunFam" id="1.10.10.10:FF:000008">
    <property type="entry name" value="E2F transcription factor 1"/>
    <property type="match status" value="1"/>
</dbReference>
<dbReference type="GO" id="GO:0000981">
    <property type="term" value="F:DNA-binding transcription factor activity, RNA polymerase II-specific"/>
    <property type="evidence" value="ECO:0007669"/>
    <property type="project" value="TreeGrafter"/>
</dbReference>
<dbReference type="InterPro" id="IPR037241">
    <property type="entry name" value="E2F-DP_heterodim"/>
</dbReference>
<evidence type="ECO:0000259" key="7">
    <source>
        <dbReference type="SMART" id="SM01372"/>
    </source>
</evidence>
<dbReference type="Gene3D" id="6.10.250.540">
    <property type="match status" value="1"/>
</dbReference>
<reference evidence="9" key="2">
    <citation type="journal article" date="2017" name="Nat. Plants">
        <title>The Aegilops tauschii genome reveals multiple impacts of transposons.</title>
        <authorList>
            <person name="Zhao G."/>
            <person name="Zou C."/>
            <person name="Li K."/>
            <person name="Wang K."/>
            <person name="Li T."/>
            <person name="Gao L."/>
            <person name="Zhang X."/>
            <person name="Wang H."/>
            <person name="Yang Z."/>
            <person name="Liu X."/>
            <person name="Jiang W."/>
            <person name="Mao L."/>
            <person name="Kong X."/>
            <person name="Jiao Y."/>
            <person name="Jia J."/>
        </authorList>
    </citation>
    <scope>NUCLEOTIDE SEQUENCE [LARGE SCALE GENOMIC DNA]</scope>
    <source>
        <strain evidence="9">cv. AL8/78</strain>
    </source>
</reference>
<comment type="similarity">
    <text evidence="1 6">Belongs to the E2F/DP family.</text>
</comment>
<keyword evidence="3 6" id="KW-0238">DNA-binding</keyword>
<dbReference type="Proteomes" id="UP000015105">
    <property type="component" value="Chromosome 5D"/>
</dbReference>
<dbReference type="InterPro" id="IPR003316">
    <property type="entry name" value="E2F_WHTH_DNA-bd_dom"/>
</dbReference>
<evidence type="ECO:0000256" key="3">
    <source>
        <dbReference type="ARBA" id="ARBA00023125"/>
    </source>
</evidence>
<protein>
    <recommendedName>
        <fullName evidence="7">E2F/DP family winged-helix DNA-binding domain-containing protein</fullName>
    </recommendedName>
</protein>
<dbReference type="SUPFAM" id="SSF46785">
    <property type="entry name" value="Winged helix' DNA-binding domain"/>
    <property type="match status" value="1"/>
</dbReference>
<dbReference type="EnsemblPlants" id="AET5Gv20342800.11">
    <property type="protein sequence ID" value="AET5Gv20342800.11"/>
    <property type="gene ID" value="AET5Gv20342800"/>
</dbReference>
<accession>A0A453K9D0</accession>
<evidence type="ECO:0000256" key="1">
    <source>
        <dbReference type="ARBA" id="ARBA00010940"/>
    </source>
</evidence>
<reference evidence="9" key="1">
    <citation type="journal article" date="2014" name="Science">
        <title>Ancient hybridizations among the ancestral genomes of bread wheat.</title>
        <authorList>
            <consortium name="International Wheat Genome Sequencing Consortium,"/>
            <person name="Marcussen T."/>
            <person name="Sandve S.R."/>
            <person name="Heier L."/>
            <person name="Spannagl M."/>
            <person name="Pfeifer M."/>
            <person name="Jakobsen K.S."/>
            <person name="Wulff B.B."/>
            <person name="Steuernagel B."/>
            <person name="Mayer K.F."/>
            <person name="Olsen O.A."/>
        </authorList>
    </citation>
    <scope>NUCLEOTIDE SEQUENCE [LARGE SCALE GENOMIC DNA]</scope>
    <source>
        <strain evidence="9">cv. AL8/78</strain>
    </source>
</reference>
<dbReference type="Gramene" id="AET5Gv20342800.11">
    <property type="protein sequence ID" value="AET5Gv20342800.11"/>
    <property type="gene ID" value="AET5Gv20342800"/>
</dbReference>
<keyword evidence="2 6" id="KW-0805">Transcription regulation</keyword>
<comment type="subcellular location">
    <subcellularLocation>
        <location evidence="6">Nucleus</location>
    </subcellularLocation>
</comment>
<feature type="domain" description="E2F/DP family winged-helix DNA-binding" evidence="7">
    <location>
        <begin position="81"/>
        <end position="146"/>
    </location>
</feature>
<reference evidence="8" key="4">
    <citation type="submission" date="2019-03" db="UniProtKB">
        <authorList>
            <consortium name="EnsemblPlants"/>
        </authorList>
    </citation>
    <scope>IDENTIFICATION</scope>
</reference>
<evidence type="ECO:0000256" key="2">
    <source>
        <dbReference type="ARBA" id="ARBA00023015"/>
    </source>
</evidence>
<dbReference type="SMART" id="SM01372">
    <property type="entry name" value="E2F_TDP"/>
    <property type="match status" value="1"/>
</dbReference>
<keyword evidence="4 6" id="KW-0804">Transcription</keyword>
<evidence type="ECO:0000256" key="6">
    <source>
        <dbReference type="RuleBase" id="RU003796"/>
    </source>
</evidence>
<evidence type="ECO:0000256" key="5">
    <source>
        <dbReference type="ARBA" id="ARBA00023306"/>
    </source>
</evidence>
<keyword evidence="6" id="KW-0539">Nucleus</keyword>
<dbReference type="Pfam" id="PF02319">
    <property type="entry name" value="WHD_E2F_TDP"/>
    <property type="match status" value="1"/>
</dbReference>
<reference evidence="8" key="3">
    <citation type="journal article" date="2017" name="Nature">
        <title>Genome sequence of the progenitor of the wheat D genome Aegilops tauschii.</title>
        <authorList>
            <person name="Luo M.C."/>
            <person name="Gu Y.Q."/>
            <person name="Puiu D."/>
            <person name="Wang H."/>
            <person name="Twardziok S.O."/>
            <person name="Deal K.R."/>
            <person name="Huo N."/>
            <person name="Zhu T."/>
            <person name="Wang L."/>
            <person name="Wang Y."/>
            <person name="McGuire P.E."/>
            <person name="Liu S."/>
            <person name="Long H."/>
            <person name="Ramasamy R.K."/>
            <person name="Rodriguez J.C."/>
            <person name="Van S.L."/>
            <person name="Yuan L."/>
            <person name="Wang Z."/>
            <person name="Xia Z."/>
            <person name="Xiao L."/>
            <person name="Anderson O.D."/>
            <person name="Ouyang S."/>
            <person name="Liang Y."/>
            <person name="Zimin A.V."/>
            <person name="Pertea G."/>
            <person name="Qi P."/>
            <person name="Bennetzen J.L."/>
            <person name="Dai X."/>
            <person name="Dawson M.W."/>
            <person name="Muller H.G."/>
            <person name="Kugler K."/>
            <person name="Rivarola-Duarte L."/>
            <person name="Spannagl M."/>
            <person name="Mayer K.F.X."/>
            <person name="Lu F.H."/>
            <person name="Bevan M.W."/>
            <person name="Leroy P."/>
            <person name="Li P."/>
            <person name="You F.M."/>
            <person name="Sun Q."/>
            <person name="Liu Z."/>
            <person name="Lyons E."/>
            <person name="Wicker T."/>
            <person name="Salzberg S.L."/>
            <person name="Devos K.M."/>
            <person name="Dvorak J."/>
        </authorList>
    </citation>
    <scope>NUCLEOTIDE SEQUENCE [LARGE SCALE GENOMIC DNA]</scope>
    <source>
        <strain evidence="8">cv. AL8/78</strain>
    </source>
</reference>
<dbReference type="AlphaFoldDB" id="A0A453K9D0"/>
<organism evidence="8 9">
    <name type="scientific">Aegilops tauschii subsp. strangulata</name>
    <name type="common">Goatgrass</name>
    <dbReference type="NCBI Taxonomy" id="200361"/>
    <lineage>
        <taxon>Eukaryota</taxon>
        <taxon>Viridiplantae</taxon>
        <taxon>Streptophyta</taxon>
        <taxon>Embryophyta</taxon>
        <taxon>Tracheophyta</taxon>
        <taxon>Spermatophyta</taxon>
        <taxon>Magnoliopsida</taxon>
        <taxon>Liliopsida</taxon>
        <taxon>Poales</taxon>
        <taxon>Poaceae</taxon>
        <taxon>BOP clade</taxon>
        <taxon>Pooideae</taxon>
        <taxon>Triticodae</taxon>
        <taxon>Triticeae</taxon>
        <taxon>Triticinae</taxon>
        <taxon>Aegilops</taxon>
    </lineage>
</organism>
<dbReference type="InterPro" id="IPR015633">
    <property type="entry name" value="E2F"/>
</dbReference>
<dbReference type="InterPro" id="IPR036390">
    <property type="entry name" value="WH_DNA-bd_sf"/>
</dbReference>
<evidence type="ECO:0000313" key="8">
    <source>
        <dbReference type="EnsemblPlants" id="AET5Gv20342800.11"/>
    </source>
</evidence>
<evidence type="ECO:0000256" key="4">
    <source>
        <dbReference type="ARBA" id="ARBA00023163"/>
    </source>
</evidence>
<dbReference type="Gene3D" id="1.10.10.10">
    <property type="entry name" value="Winged helix-like DNA-binding domain superfamily/Winged helix DNA-binding domain"/>
    <property type="match status" value="1"/>
</dbReference>
<dbReference type="GO" id="GO:0000978">
    <property type="term" value="F:RNA polymerase II cis-regulatory region sequence-specific DNA binding"/>
    <property type="evidence" value="ECO:0007669"/>
    <property type="project" value="InterPro"/>
</dbReference>
<proteinExistence type="inferred from homology"/>
<evidence type="ECO:0000313" key="9">
    <source>
        <dbReference type="Proteomes" id="UP000015105"/>
    </source>
</evidence>
<name>A0A453K9D0_AEGTS</name>
<dbReference type="InterPro" id="IPR036388">
    <property type="entry name" value="WH-like_DNA-bd_sf"/>
</dbReference>
<dbReference type="PANTHER" id="PTHR12081:SF18">
    <property type="entry name" value="TRANSCRIPTION FACTOR E2F2-RELATED"/>
    <property type="match status" value="1"/>
</dbReference>
<dbReference type="SUPFAM" id="SSF144074">
    <property type="entry name" value="E2F-DP heterodimerization region"/>
    <property type="match status" value="1"/>
</dbReference>
<sequence>MLTQQTVQFLHHLREKVLKCPPSLKLQKARNLVLRPLCFPVSDVDSVSHESYSSLTKLVMSTEYYFPGSPGNPATPVGGCRYDSSLGLLTKKFLNLLKGAPGGMVDLNNAAETLEVQKRRIYDITNVLEGIGLIEKKLKNNIRWKGIDDSRPGEVSDDMSILQGDIEALTLQEHSLDGQISEMRDKLRELTEDENNQK</sequence>
<reference evidence="8" key="5">
    <citation type="journal article" date="2021" name="G3 (Bethesda)">
        <title>Aegilops tauschii genome assembly Aet v5.0 features greater sequence contiguity and improved annotation.</title>
        <authorList>
            <person name="Wang L."/>
            <person name="Zhu T."/>
            <person name="Rodriguez J.C."/>
            <person name="Deal K.R."/>
            <person name="Dubcovsky J."/>
            <person name="McGuire P.E."/>
            <person name="Lux T."/>
            <person name="Spannagl M."/>
            <person name="Mayer K.F.X."/>
            <person name="Baldrich P."/>
            <person name="Meyers B.C."/>
            <person name="Huo N."/>
            <person name="Gu Y.Q."/>
            <person name="Zhou H."/>
            <person name="Devos K.M."/>
            <person name="Bennetzen J.L."/>
            <person name="Unver T."/>
            <person name="Budak H."/>
            <person name="Gulick P.J."/>
            <person name="Galiba G."/>
            <person name="Kalapos B."/>
            <person name="Nelson D.R."/>
            <person name="Li P."/>
            <person name="You F.M."/>
            <person name="Luo M.C."/>
            <person name="Dvorak J."/>
        </authorList>
    </citation>
    <scope>NUCLEOTIDE SEQUENCE [LARGE SCALE GENOMIC DNA]</scope>
    <source>
        <strain evidence="8">cv. AL8/78</strain>
    </source>
</reference>
<dbReference type="GO" id="GO:0090575">
    <property type="term" value="C:RNA polymerase II transcription regulator complex"/>
    <property type="evidence" value="ECO:0007669"/>
    <property type="project" value="TreeGrafter"/>
</dbReference>
<keyword evidence="5" id="KW-0131">Cell cycle</keyword>
<keyword evidence="9" id="KW-1185">Reference proteome</keyword>